<dbReference type="GO" id="GO:0016787">
    <property type="term" value="F:hydrolase activity"/>
    <property type="evidence" value="ECO:0007669"/>
    <property type="project" value="UniProtKB-KW"/>
</dbReference>
<dbReference type="Gene3D" id="3.90.79.10">
    <property type="entry name" value="Nucleoside Triphosphate Pyrophosphohydrolase"/>
    <property type="match status" value="1"/>
</dbReference>
<evidence type="ECO:0000313" key="6">
    <source>
        <dbReference type="Proteomes" id="UP000001937"/>
    </source>
</evidence>
<keyword evidence="2 3" id="KW-0378">Hydrolase</keyword>
<evidence type="ECO:0000259" key="4">
    <source>
        <dbReference type="PROSITE" id="PS51462"/>
    </source>
</evidence>
<organism evidence="5 6">
    <name type="scientific">Frankia casuarinae (strain DSM 45818 / CECT 9043 / HFP020203 / CcI3)</name>
    <dbReference type="NCBI Taxonomy" id="106370"/>
    <lineage>
        <taxon>Bacteria</taxon>
        <taxon>Bacillati</taxon>
        <taxon>Actinomycetota</taxon>
        <taxon>Actinomycetes</taxon>
        <taxon>Frankiales</taxon>
        <taxon>Frankiaceae</taxon>
        <taxon>Frankia</taxon>
    </lineage>
</organism>
<dbReference type="Proteomes" id="UP000001937">
    <property type="component" value="Chromosome"/>
</dbReference>
<dbReference type="EMBL" id="CP000249">
    <property type="protein sequence ID" value="ABD11125.1"/>
    <property type="molecule type" value="Genomic_DNA"/>
</dbReference>
<dbReference type="PRINTS" id="PR00502">
    <property type="entry name" value="NUDIXFAMILY"/>
</dbReference>
<dbReference type="KEGG" id="fra:Francci3_1749"/>
<comment type="similarity">
    <text evidence="1 3">Belongs to the Nudix hydrolase family.</text>
</comment>
<keyword evidence="6" id="KW-1185">Reference proteome</keyword>
<reference evidence="5 6" key="1">
    <citation type="journal article" date="2007" name="Genome Res.">
        <title>Genome characteristics of facultatively symbiotic Frankia sp. strains reflect host range and host plant biogeography.</title>
        <authorList>
            <person name="Normand P."/>
            <person name="Lapierre P."/>
            <person name="Tisa L.S."/>
            <person name="Gogarten J.P."/>
            <person name="Alloisio N."/>
            <person name="Bagnarol E."/>
            <person name="Bassi C.A."/>
            <person name="Berry A.M."/>
            <person name="Bickhart D.M."/>
            <person name="Choisne N."/>
            <person name="Couloux A."/>
            <person name="Cournoyer B."/>
            <person name="Cruveiller S."/>
            <person name="Daubin V."/>
            <person name="Demange N."/>
            <person name="Francino M.P."/>
            <person name="Goltsman E."/>
            <person name="Huang Y."/>
            <person name="Kopp O.R."/>
            <person name="Labarre L."/>
            <person name="Lapidus A."/>
            <person name="Lavire C."/>
            <person name="Marechal J."/>
            <person name="Martinez M."/>
            <person name="Mastronunzio J.E."/>
            <person name="Mullin B.C."/>
            <person name="Niemann J."/>
            <person name="Pujic P."/>
            <person name="Rawnsley T."/>
            <person name="Rouy Z."/>
            <person name="Schenowitz C."/>
            <person name="Sellstedt A."/>
            <person name="Tavares F."/>
            <person name="Tomkins J.P."/>
            <person name="Vallenet D."/>
            <person name="Valverde C."/>
            <person name="Wall L.G."/>
            <person name="Wang Y."/>
            <person name="Medigue C."/>
            <person name="Benson D.R."/>
        </authorList>
    </citation>
    <scope>NUCLEOTIDE SEQUENCE [LARGE SCALE GENOMIC DNA]</scope>
    <source>
        <strain evidence="6">DSM 45818 / CECT 9043 / CcI3</strain>
    </source>
</reference>
<accession>Q2JC67</accession>
<feature type="domain" description="Nudix hydrolase" evidence="4">
    <location>
        <begin position="20"/>
        <end position="150"/>
    </location>
</feature>
<evidence type="ECO:0000313" key="5">
    <source>
        <dbReference type="EMBL" id="ABD11125.1"/>
    </source>
</evidence>
<proteinExistence type="inferred from homology"/>
<dbReference type="InterPro" id="IPR020084">
    <property type="entry name" value="NUDIX_hydrolase_CS"/>
</dbReference>
<dbReference type="CDD" id="cd02883">
    <property type="entry name" value="NUDIX_Hydrolase"/>
    <property type="match status" value="1"/>
</dbReference>
<sequence>MNGKRPVEPPAEPRTTDRFTRPLPAALVVIPGTNGTVTFVHQQKGPYAGNWLLPGGGIEPGETAEAAARREALEETGCQVESLRPVAVYEFFGRWRNGDYHLLMFAFAAAEPVTVPRGFRGDGVGRIIQARIDEIQLHSTDLQILTDAGFAAFGRDDINRALSADRITMVAHAIAGSTTMAPGRTEGGIDSCR</sequence>
<gene>
    <name evidence="5" type="ordered locus">Francci3_1749</name>
</gene>
<dbReference type="InterPro" id="IPR020476">
    <property type="entry name" value="Nudix_hydrolase"/>
</dbReference>
<protein>
    <submittedName>
        <fullName evidence="5">NUDIX hydrolase</fullName>
    </submittedName>
</protein>
<dbReference type="AlphaFoldDB" id="Q2JC67"/>
<dbReference type="PROSITE" id="PS00893">
    <property type="entry name" value="NUDIX_BOX"/>
    <property type="match status" value="1"/>
</dbReference>
<dbReference type="Pfam" id="PF00293">
    <property type="entry name" value="NUDIX"/>
    <property type="match status" value="1"/>
</dbReference>
<evidence type="ECO:0000256" key="2">
    <source>
        <dbReference type="ARBA" id="ARBA00022801"/>
    </source>
</evidence>
<dbReference type="PANTHER" id="PTHR43736">
    <property type="entry name" value="ADP-RIBOSE PYROPHOSPHATASE"/>
    <property type="match status" value="1"/>
</dbReference>
<evidence type="ECO:0000256" key="3">
    <source>
        <dbReference type="RuleBase" id="RU003476"/>
    </source>
</evidence>
<dbReference type="eggNOG" id="COG1051">
    <property type="taxonomic scope" value="Bacteria"/>
</dbReference>
<dbReference type="SUPFAM" id="SSF55811">
    <property type="entry name" value="Nudix"/>
    <property type="match status" value="1"/>
</dbReference>
<evidence type="ECO:0000256" key="1">
    <source>
        <dbReference type="ARBA" id="ARBA00005582"/>
    </source>
</evidence>
<dbReference type="STRING" id="106370.Francci3_1749"/>
<name>Q2JC67_FRACC</name>
<dbReference type="InterPro" id="IPR000086">
    <property type="entry name" value="NUDIX_hydrolase_dom"/>
</dbReference>
<dbReference type="InterPro" id="IPR015797">
    <property type="entry name" value="NUDIX_hydrolase-like_dom_sf"/>
</dbReference>
<dbReference type="HOGENOM" id="CLU_1601714_0_0_11"/>
<dbReference type="PROSITE" id="PS51462">
    <property type="entry name" value="NUDIX"/>
    <property type="match status" value="1"/>
</dbReference>
<dbReference type="PANTHER" id="PTHR43736:SF1">
    <property type="entry name" value="DIHYDRONEOPTERIN TRIPHOSPHATE DIPHOSPHATASE"/>
    <property type="match status" value="1"/>
</dbReference>